<keyword evidence="1" id="KW-0812">Transmembrane</keyword>
<evidence type="ECO:0000256" key="1">
    <source>
        <dbReference type="SAM" id="Phobius"/>
    </source>
</evidence>
<gene>
    <name evidence="2" type="ORF">J0383_23090</name>
</gene>
<dbReference type="EMBL" id="CP071448">
    <property type="protein sequence ID" value="QSW89107.1"/>
    <property type="molecule type" value="Genomic_DNA"/>
</dbReference>
<keyword evidence="1" id="KW-1133">Transmembrane helix</keyword>
<reference evidence="2 3" key="1">
    <citation type="submission" date="2021-03" db="EMBL/GenBank/DDBJ databases">
        <title>Flavobacterium kribbensis sp. nov, an endophytic bacteria, isolated from soybean.</title>
        <authorList>
            <person name="Lee J."/>
            <person name="Seo J."/>
        </authorList>
    </citation>
    <scope>NUCLEOTIDE SEQUENCE [LARGE SCALE GENOMIC DNA]</scope>
    <source>
        <strain evidence="2 3">BB8</strain>
    </source>
</reference>
<protein>
    <submittedName>
        <fullName evidence="2">Uncharacterized protein</fullName>
    </submittedName>
</protein>
<keyword evidence="3" id="KW-1185">Reference proteome</keyword>
<organism evidence="2 3">
    <name type="scientific">Flavobacterium endoglycinae</name>
    <dbReference type="NCBI Taxonomy" id="2816357"/>
    <lineage>
        <taxon>Bacteria</taxon>
        <taxon>Pseudomonadati</taxon>
        <taxon>Bacteroidota</taxon>
        <taxon>Flavobacteriia</taxon>
        <taxon>Flavobacteriales</taxon>
        <taxon>Flavobacteriaceae</taxon>
        <taxon>Flavobacterium</taxon>
    </lineage>
</organism>
<keyword evidence="1" id="KW-0472">Membrane</keyword>
<dbReference type="RefSeq" id="WP_207296303.1">
    <property type="nucleotide sequence ID" value="NZ_CP071448.1"/>
</dbReference>
<proteinExistence type="predicted"/>
<accession>A0ABX7QDR9</accession>
<feature type="transmembrane region" description="Helical" evidence="1">
    <location>
        <begin position="95"/>
        <end position="113"/>
    </location>
</feature>
<sequence length="146" mass="16917">MEIEKIIKKRSIGQNTTYVEDQFLAVYEFAEDVLKNGKFLKDSVYSKNAYIKLKELLVLTTKDADIEIPYELTSLIKKVDAIAVKEYKIEIKQSVALGVFFILMGIVSYFLIYSLIFTILVPIVGIYWIVYALELHKNIKRVLLKK</sequence>
<dbReference type="Proteomes" id="UP000663440">
    <property type="component" value="Chromosome"/>
</dbReference>
<evidence type="ECO:0000313" key="2">
    <source>
        <dbReference type="EMBL" id="QSW89107.1"/>
    </source>
</evidence>
<feature type="transmembrane region" description="Helical" evidence="1">
    <location>
        <begin position="119"/>
        <end position="136"/>
    </location>
</feature>
<name>A0ABX7QDR9_9FLAO</name>
<evidence type="ECO:0000313" key="3">
    <source>
        <dbReference type="Proteomes" id="UP000663440"/>
    </source>
</evidence>